<dbReference type="Pfam" id="PF04932">
    <property type="entry name" value="Wzy_C"/>
    <property type="match status" value="1"/>
</dbReference>
<feature type="transmembrane region" description="Helical" evidence="6">
    <location>
        <begin position="12"/>
        <end position="33"/>
    </location>
</feature>
<evidence type="ECO:0000256" key="2">
    <source>
        <dbReference type="ARBA" id="ARBA00022692"/>
    </source>
</evidence>
<feature type="transmembrane region" description="Helical" evidence="6">
    <location>
        <begin position="73"/>
        <end position="90"/>
    </location>
</feature>
<evidence type="ECO:0000313" key="9">
    <source>
        <dbReference type="Proteomes" id="UP000184139"/>
    </source>
</evidence>
<dbReference type="Proteomes" id="UP000184139">
    <property type="component" value="Unassembled WGS sequence"/>
</dbReference>
<gene>
    <name evidence="8" type="ORF">SAMN02745124_04374</name>
</gene>
<keyword evidence="3 6" id="KW-1133">Transmembrane helix</keyword>
<proteinExistence type="predicted"/>
<dbReference type="InterPro" id="IPR007016">
    <property type="entry name" value="O-antigen_ligase-rel_domated"/>
</dbReference>
<feature type="transmembrane region" description="Helical" evidence="6">
    <location>
        <begin position="388"/>
        <end position="410"/>
    </location>
</feature>
<accession>A0A1M5YS74</accession>
<feature type="domain" description="O-antigen ligase-related" evidence="7">
    <location>
        <begin position="205"/>
        <end position="338"/>
    </location>
</feature>
<keyword evidence="5" id="KW-0175">Coiled coil</keyword>
<evidence type="ECO:0000256" key="6">
    <source>
        <dbReference type="SAM" id="Phobius"/>
    </source>
</evidence>
<keyword evidence="2 6" id="KW-0812">Transmembrane</keyword>
<sequence>MIFQLLKNDDECYPRVSNVVLLAFCGYVLIWYLQIGYRVPALGAIRIEFIWALVLTAIALLSPNVSTMTDNPFSGVVILLFLVIAIQVPFSLNPEYSWNVFFNRVVKFAFMAFFIVSFVKSPKGLIFFIGAFMLACIKMGQEGLVGQISGSMVWQNQGIMRLHGSTPMYTHPNSFSGMALGTIPFIIYLFPIVPKIIKIILSVQLLFALNILIHTGSRTGYVAFIVMLIFFVLKSQKKLFALLVLVICILISTHFVNQQYFERFSTIFSGQEIEGNSIGARIQILEDAVTIFKEHPFGVGVAAFPIAREARFGRIQDTHNLYLEVATNLGIQGLIVFAAFIFIMLKTLKNICRNLEKNKNAISKALEDKEMLSAKRSRLKKLHADSQLCIALSTALTLFILVRLALGLFGMDLYEIYWWFSLGLSIAIFRIHRKILDASDEFLAKLAGKRRYCH</sequence>
<name>A0A1M5YS74_9BACT</name>
<dbReference type="GO" id="GO:0016874">
    <property type="term" value="F:ligase activity"/>
    <property type="evidence" value="ECO:0007669"/>
    <property type="project" value="UniProtKB-KW"/>
</dbReference>
<dbReference type="EMBL" id="FQXS01000053">
    <property type="protein sequence ID" value="SHI14714.1"/>
    <property type="molecule type" value="Genomic_DNA"/>
</dbReference>
<reference evidence="8 9" key="1">
    <citation type="submission" date="2016-11" db="EMBL/GenBank/DDBJ databases">
        <authorList>
            <person name="Jaros S."/>
            <person name="Januszkiewicz K."/>
            <person name="Wedrychowicz H."/>
        </authorList>
    </citation>
    <scope>NUCLEOTIDE SEQUENCE [LARGE SCALE GENOMIC DNA]</scope>
    <source>
        <strain evidence="8 9">DSM 9705</strain>
    </source>
</reference>
<feature type="transmembrane region" description="Helical" evidence="6">
    <location>
        <begin position="110"/>
        <end position="137"/>
    </location>
</feature>
<organism evidence="8 9">
    <name type="scientific">Desulfofustis glycolicus DSM 9705</name>
    <dbReference type="NCBI Taxonomy" id="1121409"/>
    <lineage>
        <taxon>Bacteria</taxon>
        <taxon>Pseudomonadati</taxon>
        <taxon>Thermodesulfobacteriota</taxon>
        <taxon>Desulfobulbia</taxon>
        <taxon>Desulfobulbales</taxon>
        <taxon>Desulfocapsaceae</taxon>
        <taxon>Desulfofustis</taxon>
    </lineage>
</organism>
<dbReference type="AlphaFoldDB" id="A0A1M5YS74"/>
<feature type="transmembrane region" description="Helical" evidence="6">
    <location>
        <begin position="205"/>
        <end position="232"/>
    </location>
</feature>
<dbReference type="RefSeq" id="WP_208609876.1">
    <property type="nucleotide sequence ID" value="NZ_FQXS01000053.1"/>
</dbReference>
<dbReference type="GO" id="GO:0016020">
    <property type="term" value="C:membrane"/>
    <property type="evidence" value="ECO:0007669"/>
    <property type="project" value="UniProtKB-SubCell"/>
</dbReference>
<evidence type="ECO:0000259" key="7">
    <source>
        <dbReference type="Pfam" id="PF04932"/>
    </source>
</evidence>
<dbReference type="STRING" id="1121409.SAMN02745124_04374"/>
<comment type="subcellular location">
    <subcellularLocation>
        <location evidence="1">Membrane</location>
        <topology evidence="1">Multi-pass membrane protein</topology>
    </subcellularLocation>
</comment>
<feature type="coiled-coil region" evidence="5">
    <location>
        <begin position="345"/>
        <end position="375"/>
    </location>
</feature>
<feature type="transmembrane region" description="Helical" evidence="6">
    <location>
        <begin position="239"/>
        <end position="256"/>
    </location>
</feature>
<feature type="transmembrane region" description="Helical" evidence="6">
    <location>
        <begin position="329"/>
        <end position="348"/>
    </location>
</feature>
<protein>
    <submittedName>
        <fullName evidence="8">O-antigen ligase</fullName>
    </submittedName>
</protein>
<dbReference type="PANTHER" id="PTHR37422">
    <property type="entry name" value="TEICHURONIC ACID BIOSYNTHESIS PROTEIN TUAE"/>
    <property type="match status" value="1"/>
</dbReference>
<dbReference type="InterPro" id="IPR051533">
    <property type="entry name" value="WaaL-like"/>
</dbReference>
<keyword evidence="4 6" id="KW-0472">Membrane</keyword>
<feature type="transmembrane region" description="Helical" evidence="6">
    <location>
        <begin position="416"/>
        <end position="432"/>
    </location>
</feature>
<evidence type="ECO:0000256" key="3">
    <source>
        <dbReference type="ARBA" id="ARBA00022989"/>
    </source>
</evidence>
<evidence type="ECO:0000256" key="1">
    <source>
        <dbReference type="ARBA" id="ARBA00004141"/>
    </source>
</evidence>
<dbReference type="PANTHER" id="PTHR37422:SF21">
    <property type="entry name" value="EXOQ-LIKE PROTEIN"/>
    <property type="match status" value="1"/>
</dbReference>
<feature type="transmembrane region" description="Helical" evidence="6">
    <location>
        <begin position="39"/>
        <end position="61"/>
    </location>
</feature>
<evidence type="ECO:0000313" key="8">
    <source>
        <dbReference type="EMBL" id="SHI14714.1"/>
    </source>
</evidence>
<keyword evidence="8" id="KW-0436">Ligase</keyword>
<keyword evidence="9" id="KW-1185">Reference proteome</keyword>
<evidence type="ECO:0000256" key="5">
    <source>
        <dbReference type="SAM" id="Coils"/>
    </source>
</evidence>
<evidence type="ECO:0000256" key="4">
    <source>
        <dbReference type="ARBA" id="ARBA00023136"/>
    </source>
</evidence>